<feature type="compositionally biased region" description="Polar residues" evidence="1">
    <location>
        <begin position="142"/>
        <end position="155"/>
    </location>
</feature>
<dbReference type="AlphaFoldDB" id="A0A975J2N8"/>
<keyword evidence="3" id="KW-1185">Reference proteome</keyword>
<accession>A0A975J2N8</accession>
<sequence length="155" mass="16531">MNRTLGFLLLATAATLLPGCSLFHEKPKKEEKPKEPATKLVGRVASISGDKKFVLIQSYGNWEVPTGAILATRAGENRVSNLRCSGEKLGQFAAADIQGGMPEVGDGVLYTPPVEETTPVKPVPEPADDKKKPVENIPPAPSTTFFRPCGTTQTA</sequence>
<dbReference type="Proteomes" id="UP000676169">
    <property type="component" value="Chromosome"/>
</dbReference>
<name>A0A975J2N8_9BACT</name>
<protein>
    <submittedName>
        <fullName evidence="2">Uncharacterized protein</fullName>
    </submittedName>
</protein>
<organism evidence="2 3">
    <name type="scientific">Luteolibacter ambystomatis</name>
    <dbReference type="NCBI Taxonomy" id="2824561"/>
    <lineage>
        <taxon>Bacteria</taxon>
        <taxon>Pseudomonadati</taxon>
        <taxon>Verrucomicrobiota</taxon>
        <taxon>Verrucomicrobiia</taxon>
        <taxon>Verrucomicrobiales</taxon>
        <taxon>Verrucomicrobiaceae</taxon>
        <taxon>Luteolibacter</taxon>
    </lineage>
</organism>
<evidence type="ECO:0000313" key="3">
    <source>
        <dbReference type="Proteomes" id="UP000676169"/>
    </source>
</evidence>
<reference evidence="2" key="1">
    <citation type="submission" date="2021-04" db="EMBL/GenBank/DDBJ databases">
        <title>Luteolibacter sp. 32A isolated from the skin of an Anderson's salamander (Ambystoma andersonii).</title>
        <authorList>
            <person name="Spergser J."/>
            <person name="Busse H.-J."/>
        </authorList>
    </citation>
    <scope>NUCLEOTIDE SEQUENCE</scope>
    <source>
        <strain evidence="2">32A</strain>
    </source>
</reference>
<dbReference type="RefSeq" id="WP_211634223.1">
    <property type="nucleotide sequence ID" value="NZ_CP073100.1"/>
</dbReference>
<dbReference type="EMBL" id="CP073100">
    <property type="protein sequence ID" value="QUE52879.1"/>
    <property type="molecule type" value="Genomic_DNA"/>
</dbReference>
<evidence type="ECO:0000313" key="2">
    <source>
        <dbReference type="EMBL" id="QUE52879.1"/>
    </source>
</evidence>
<dbReference type="KEGG" id="lamb:KBB96_08295"/>
<gene>
    <name evidence="2" type="ORF">KBB96_08295</name>
</gene>
<proteinExistence type="predicted"/>
<feature type="region of interest" description="Disordered" evidence="1">
    <location>
        <begin position="114"/>
        <end position="155"/>
    </location>
</feature>
<evidence type="ECO:0000256" key="1">
    <source>
        <dbReference type="SAM" id="MobiDB-lite"/>
    </source>
</evidence>